<reference evidence="2" key="1">
    <citation type="submission" date="2016-06" db="EMBL/GenBank/DDBJ databases">
        <authorList>
            <person name="Varghese N."/>
            <person name="Submissions Spin"/>
        </authorList>
    </citation>
    <scope>NUCLEOTIDE SEQUENCE [LARGE SCALE GENOMIC DNA]</scope>
    <source>
        <strain evidence="2">DSM 44100</strain>
    </source>
</reference>
<dbReference type="Proteomes" id="UP000198797">
    <property type="component" value="Unassembled WGS sequence"/>
</dbReference>
<sequence>MARRLDEVLGAGGLLVALARPPELPDDGADRIAFAARHPTRSDPATVDALADLLASQRRLEDVLGAAAVMPAVKANLDLVGHLASEAQDDLRGRLVYQAAQWAQFAGWLGIAAGDHAWSRHWLNQALEWSVESGRDALVGTVLSFRADLAGQSGDIGALLGVTRAALTKPGMSPGQLAYDHFQLARAYVLAGDLQAAISAAVAAEDRATAALEFGGEMPPWDYYRDRAFFDLEAGATRSVLGEHERAVELLTAGLDGLDADSASADWTGTYVCQLASAQLAIGERDGAAQSVERVRSIAARNRSGRLSALVRNVSASMDR</sequence>
<keyword evidence="2" id="KW-1185">Reference proteome</keyword>
<evidence type="ECO:0008006" key="3">
    <source>
        <dbReference type="Google" id="ProtNLM"/>
    </source>
</evidence>
<dbReference type="STRING" id="121616.GA0070216_10796"/>
<name>A0A1C4YRT1_9ACTN</name>
<organism evidence="1 2">
    <name type="scientific">Micromonospora matsumotoense</name>
    <dbReference type="NCBI Taxonomy" id="121616"/>
    <lineage>
        <taxon>Bacteria</taxon>
        <taxon>Bacillati</taxon>
        <taxon>Actinomycetota</taxon>
        <taxon>Actinomycetes</taxon>
        <taxon>Micromonosporales</taxon>
        <taxon>Micromonosporaceae</taxon>
        <taxon>Micromonospora</taxon>
    </lineage>
</organism>
<dbReference type="AlphaFoldDB" id="A0A1C4YRT1"/>
<dbReference type="EMBL" id="FMCU01000007">
    <property type="protein sequence ID" value="SCF23455.1"/>
    <property type="molecule type" value="Genomic_DNA"/>
</dbReference>
<protein>
    <recommendedName>
        <fullName evidence="3">XRE family transcriptional regulator</fullName>
    </recommendedName>
</protein>
<gene>
    <name evidence="1" type="ORF">GA0070216_10796</name>
</gene>
<accession>A0A1C4YRT1</accession>
<evidence type="ECO:0000313" key="2">
    <source>
        <dbReference type="Proteomes" id="UP000198797"/>
    </source>
</evidence>
<proteinExistence type="predicted"/>
<evidence type="ECO:0000313" key="1">
    <source>
        <dbReference type="EMBL" id="SCF23455.1"/>
    </source>
</evidence>